<gene>
    <name evidence="1" type="ORF">Pyn_37879</name>
</gene>
<name>A0A314Z3A6_PRUYE</name>
<dbReference type="AlphaFoldDB" id="A0A314Z3A6"/>
<reference evidence="1 2" key="1">
    <citation type="submission" date="2018-02" db="EMBL/GenBank/DDBJ databases">
        <title>Draft genome of wild Prunus yedoensis var. nudiflora.</title>
        <authorList>
            <person name="Baek S."/>
            <person name="Kim J.-H."/>
            <person name="Choi K."/>
            <person name="Kim G.-B."/>
            <person name="Cho A."/>
            <person name="Jang H."/>
            <person name="Shin C.-H."/>
            <person name="Yu H.-J."/>
            <person name="Mun J.-H."/>
        </authorList>
    </citation>
    <scope>NUCLEOTIDE SEQUENCE [LARGE SCALE GENOMIC DNA]</scope>
    <source>
        <strain evidence="2">cv. Jeju island</strain>
        <tissue evidence="1">Leaf</tissue>
    </source>
</reference>
<keyword evidence="2" id="KW-1185">Reference proteome</keyword>
<proteinExistence type="predicted"/>
<dbReference type="Proteomes" id="UP000250321">
    <property type="component" value="Unassembled WGS sequence"/>
</dbReference>
<accession>A0A314Z3A6</accession>
<evidence type="ECO:0000313" key="1">
    <source>
        <dbReference type="EMBL" id="PQP96125.1"/>
    </source>
</evidence>
<comment type="caution">
    <text evidence="1">The sequence shown here is derived from an EMBL/GenBank/DDBJ whole genome shotgun (WGS) entry which is preliminary data.</text>
</comment>
<organism evidence="1 2">
    <name type="scientific">Prunus yedoensis var. nudiflora</name>
    <dbReference type="NCBI Taxonomy" id="2094558"/>
    <lineage>
        <taxon>Eukaryota</taxon>
        <taxon>Viridiplantae</taxon>
        <taxon>Streptophyta</taxon>
        <taxon>Embryophyta</taxon>
        <taxon>Tracheophyta</taxon>
        <taxon>Spermatophyta</taxon>
        <taxon>Magnoliopsida</taxon>
        <taxon>eudicotyledons</taxon>
        <taxon>Gunneridae</taxon>
        <taxon>Pentapetalae</taxon>
        <taxon>rosids</taxon>
        <taxon>fabids</taxon>
        <taxon>Rosales</taxon>
        <taxon>Rosaceae</taxon>
        <taxon>Amygdaloideae</taxon>
        <taxon>Amygdaleae</taxon>
        <taxon>Prunus</taxon>
    </lineage>
</organism>
<evidence type="ECO:0000313" key="2">
    <source>
        <dbReference type="Proteomes" id="UP000250321"/>
    </source>
</evidence>
<dbReference type="OrthoDB" id="10506402at2759"/>
<sequence length="142" mass="16283">METGNKTEESEHWKYEESEDWKFEVEESDDEKSKDGKSYGECKYCLKVDKHPTQLYSYRYRVPKKAIVGESCVVACLVCGCVFRDSSCADCGLSVGRALLKHCTICGKREEHLNHECPERKDSGFTYDPYTGSFSVEIRPLK</sequence>
<dbReference type="EMBL" id="PJQY01002147">
    <property type="protein sequence ID" value="PQP96125.1"/>
    <property type="molecule type" value="Genomic_DNA"/>
</dbReference>
<protein>
    <submittedName>
        <fullName evidence="1">Uncharacterized protein</fullName>
    </submittedName>
</protein>